<dbReference type="RefSeq" id="WP_307281250.1">
    <property type="nucleotide sequence ID" value="NZ_JAUSVX010000015.1"/>
</dbReference>
<dbReference type="PANTHER" id="PTHR46847:SF3">
    <property type="entry name" value="GALACTOFURANOSE-BINDING PROTEIN YTFQ"/>
    <property type="match status" value="1"/>
</dbReference>
<dbReference type="Pfam" id="PF13407">
    <property type="entry name" value="Peripla_BP_4"/>
    <property type="match status" value="1"/>
</dbReference>
<evidence type="ECO:0000313" key="6">
    <source>
        <dbReference type="EMBL" id="MDQ0473245.1"/>
    </source>
</evidence>
<comment type="similarity">
    <text evidence="2">Belongs to the bacterial solute-binding protein 2 family.</text>
</comment>
<feature type="compositionally biased region" description="Polar residues" evidence="4">
    <location>
        <begin position="432"/>
        <end position="442"/>
    </location>
</feature>
<evidence type="ECO:0000313" key="7">
    <source>
        <dbReference type="Proteomes" id="UP001242480"/>
    </source>
</evidence>
<dbReference type="PANTHER" id="PTHR46847">
    <property type="entry name" value="D-ALLOSE-BINDING PERIPLASMIC PROTEIN-RELATED"/>
    <property type="match status" value="1"/>
</dbReference>
<keyword evidence="7" id="KW-1185">Reference proteome</keyword>
<dbReference type="Gene3D" id="3.40.50.2300">
    <property type="match status" value="2"/>
</dbReference>
<proteinExistence type="inferred from homology"/>
<feature type="domain" description="Periplasmic binding protein" evidence="5">
    <location>
        <begin position="121"/>
        <end position="379"/>
    </location>
</feature>
<dbReference type="SUPFAM" id="SSF53822">
    <property type="entry name" value="Periplasmic binding protein-like I"/>
    <property type="match status" value="1"/>
</dbReference>
<comment type="subcellular location">
    <subcellularLocation>
        <location evidence="1">Cell envelope</location>
    </subcellularLocation>
</comment>
<organism evidence="6 7">
    <name type="scientific">Labrys wisconsinensis</name>
    <dbReference type="NCBI Taxonomy" id="425677"/>
    <lineage>
        <taxon>Bacteria</taxon>
        <taxon>Pseudomonadati</taxon>
        <taxon>Pseudomonadota</taxon>
        <taxon>Alphaproteobacteria</taxon>
        <taxon>Hyphomicrobiales</taxon>
        <taxon>Xanthobacteraceae</taxon>
        <taxon>Labrys</taxon>
    </lineage>
</organism>
<evidence type="ECO:0000256" key="1">
    <source>
        <dbReference type="ARBA" id="ARBA00004196"/>
    </source>
</evidence>
<reference evidence="6 7" key="1">
    <citation type="submission" date="2023-07" db="EMBL/GenBank/DDBJ databases">
        <title>Genomic Encyclopedia of Type Strains, Phase IV (KMG-IV): sequencing the most valuable type-strain genomes for metagenomic binning, comparative biology and taxonomic classification.</title>
        <authorList>
            <person name="Goeker M."/>
        </authorList>
    </citation>
    <scope>NUCLEOTIDE SEQUENCE [LARGE SCALE GENOMIC DNA]</scope>
    <source>
        <strain evidence="6 7">DSM 19619</strain>
    </source>
</reference>
<keyword evidence="3" id="KW-0732">Signal</keyword>
<dbReference type="InterPro" id="IPR025997">
    <property type="entry name" value="SBP_2_dom"/>
</dbReference>
<evidence type="ECO:0000256" key="2">
    <source>
        <dbReference type="ARBA" id="ARBA00007639"/>
    </source>
</evidence>
<feature type="region of interest" description="Disordered" evidence="4">
    <location>
        <begin position="412"/>
        <end position="442"/>
    </location>
</feature>
<dbReference type="EMBL" id="JAUSVX010000015">
    <property type="protein sequence ID" value="MDQ0473245.1"/>
    <property type="molecule type" value="Genomic_DNA"/>
</dbReference>
<evidence type="ECO:0000256" key="4">
    <source>
        <dbReference type="SAM" id="MobiDB-lite"/>
    </source>
</evidence>
<accession>A0ABU0JG32</accession>
<comment type="caution">
    <text evidence="6">The sequence shown here is derived from an EMBL/GenBank/DDBJ whole genome shotgun (WGS) entry which is preliminary data.</text>
</comment>
<dbReference type="InterPro" id="IPR028082">
    <property type="entry name" value="Peripla_BP_I"/>
</dbReference>
<dbReference type="Proteomes" id="UP001242480">
    <property type="component" value="Unassembled WGS sequence"/>
</dbReference>
<sequence>MTCFAFEYYIQNILSIVLNVWCKKKTIGVLSSVSEEERMSMKTILDHRISRKSFIRNVPAAVAAIGAVPAMQLAQASPAAAASASDAKPGYYGVPRTWMWNPNPNTMVDTSKWKKNGPYTIGFSNASISNAWRVAFQHGVLWAAGQHRDQIAHLLVTDANDDPSKQIADIQDLISQGVDILLIAASTEDALDSVVGRATEQGIPVVMVDRKVKTASNYITYVTASDWALGRLEAQWLCETLGGKGNIVMLPGIAGSSVAEIRIKANEEVFSKFPGVKVLEKQYCDWNPATGKTVMAALIQKHGKTIDGVLADSALQGYGAIEAFLDAGYKDGEIPPMTGGDVARMYQLASQHNIKMVGIDYPTSMGITGIETVLDVLKGVSVPDKVEVSFQVVTSPGADTVSVKGDRHLLDHVSMNDPGDLSPSNGLPAGYNPSTFNPDYPK</sequence>
<evidence type="ECO:0000256" key="3">
    <source>
        <dbReference type="ARBA" id="ARBA00022729"/>
    </source>
</evidence>
<gene>
    <name evidence="6" type="ORF">QO011_006279</name>
</gene>
<protein>
    <submittedName>
        <fullName evidence="6">Ribose transport system substrate-binding protein</fullName>
    </submittedName>
</protein>
<name>A0ABU0JG32_9HYPH</name>
<evidence type="ECO:0000259" key="5">
    <source>
        <dbReference type="Pfam" id="PF13407"/>
    </source>
</evidence>